<feature type="region of interest" description="Disordered" evidence="2">
    <location>
        <begin position="179"/>
        <end position="222"/>
    </location>
</feature>
<dbReference type="InterPro" id="IPR006597">
    <property type="entry name" value="Sel1-like"/>
</dbReference>
<dbReference type="PROSITE" id="PS50089">
    <property type="entry name" value="ZF_RING_2"/>
    <property type="match status" value="1"/>
</dbReference>
<dbReference type="PANTHER" id="PTHR43628">
    <property type="entry name" value="ACTIVATOR OF C KINASE PROTEIN 1-RELATED"/>
    <property type="match status" value="1"/>
</dbReference>
<reference evidence="4 5" key="1">
    <citation type="journal article" date="2012" name="Genome Biol.">
        <title>Genome and low-iron response of an oceanic diatom adapted to chronic iron limitation.</title>
        <authorList>
            <person name="Lommer M."/>
            <person name="Specht M."/>
            <person name="Roy A.S."/>
            <person name="Kraemer L."/>
            <person name="Andreson R."/>
            <person name="Gutowska M.A."/>
            <person name="Wolf J."/>
            <person name="Bergner S.V."/>
            <person name="Schilhabel M.B."/>
            <person name="Klostermeier U.C."/>
            <person name="Beiko R.G."/>
            <person name="Rosenstiel P."/>
            <person name="Hippler M."/>
            <person name="Laroche J."/>
        </authorList>
    </citation>
    <scope>NUCLEOTIDE SEQUENCE [LARGE SCALE GENOMIC DNA]</scope>
    <source>
        <strain evidence="4 5">CCMP1005</strain>
    </source>
</reference>
<dbReference type="Proteomes" id="UP000266841">
    <property type="component" value="Unassembled WGS sequence"/>
</dbReference>
<dbReference type="InterPro" id="IPR001841">
    <property type="entry name" value="Znf_RING"/>
</dbReference>
<feature type="non-terminal residue" evidence="4">
    <location>
        <position position="1"/>
    </location>
</feature>
<dbReference type="InterPro" id="IPR052945">
    <property type="entry name" value="Mitotic_Regulator"/>
</dbReference>
<feature type="domain" description="RING-type" evidence="3">
    <location>
        <begin position="302"/>
        <end position="346"/>
    </location>
</feature>
<proteinExistence type="predicted"/>
<evidence type="ECO:0000256" key="1">
    <source>
        <dbReference type="PROSITE-ProRule" id="PRU00175"/>
    </source>
</evidence>
<feature type="region of interest" description="Disordered" evidence="2">
    <location>
        <begin position="31"/>
        <end position="68"/>
    </location>
</feature>
<protein>
    <recommendedName>
        <fullName evidence="3">RING-type domain-containing protein</fullName>
    </recommendedName>
</protein>
<feature type="compositionally biased region" description="Polar residues" evidence="2">
    <location>
        <begin position="185"/>
        <end position="195"/>
    </location>
</feature>
<dbReference type="InterPro" id="IPR011990">
    <property type="entry name" value="TPR-like_helical_dom_sf"/>
</dbReference>
<evidence type="ECO:0000259" key="3">
    <source>
        <dbReference type="PROSITE" id="PS50089"/>
    </source>
</evidence>
<comment type="caution">
    <text evidence="4">The sequence shown here is derived from an EMBL/GenBank/DDBJ whole genome shotgun (WGS) entry which is preliminary data.</text>
</comment>
<keyword evidence="5" id="KW-1185">Reference proteome</keyword>
<evidence type="ECO:0000313" key="4">
    <source>
        <dbReference type="EMBL" id="EJK45387.1"/>
    </source>
</evidence>
<keyword evidence="1" id="KW-0862">Zinc</keyword>
<dbReference type="SUPFAM" id="SSF81901">
    <property type="entry name" value="HCP-like"/>
    <property type="match status" value="1"/>
</dbReference>
<dbReference type="eggNOG" id="KOG1550">
    <property type="taxonomic scope" value="Eukaryota"/>
</dbReference>
<gene>
    <name evidence="4" type="ORF">THAOC_35997</name>
</gene>
<feature type="region of interest" description="Disordered" evidence="2">
    <location>
        <begin position="82"/>
        <end position="118"/>
    </location>
</feature>
<evidence type="ECO:0000256" key="2">
    <source>
        <dbReference type="SAM" id="MobiDB-lite"/>
    </source>
</evidence>
<dbReference type="SMART" id="SM00671">
    <property type="entry name" value="SEL1"/>
    <property type="match status" value="3"/>
</dbReference>
<sequence>VPPPPSSVAPPRFAARTRQCRLVVAPEAEVEACPVEGRKGPVLRSHQVPHPPGSAPAAGSVTPPAPHDELVQYNADLLKPPKVPKSLRLEGHAPSRTFTGPGSGASPPPRPSAPRDWCLPNRSRLRALRAATGLEAAWLLPGHSSSYFRHRATADAILRLAPATARLLLRLLVESERRVAASAEGRQTNQTWTQGSGRGEDREERQRSPDLGTGKDRKEGPVGGCFSGGLFCGGPEAEQSKGVHRDVMKICGACVRELPDGSYSVEQRALRQSIRRCEECVAAGNQLVLMKKGRTRSAEDDCPICQLPLPLGVHQSMFNPCCMKRLCNGCILAARKRGMRDCPFCRTPTPKTDSKILAMIRKREDAGDPVAIWHLGAKHAHGLYGLEKDVTRAIELYDRAAELGVKEAHCNLGVLYAKGAGVEKDMAKAFRHFEAAAMCGHVPARYNLGYIEGKAGNHVIALQHLLISAKLGFEDSLNAVKRMFMAGLANKADYATALRGYQKAMEEMSSPDRDEAEVMGLEKIRELINQQR</sequence>
<keyword evidence="1" id="KW-0479">Metal-binding</keyword>
<dbReference type="AlphaFoldDB" id="K0RFM4"/>
<dbReference type="GO" id="GO:0008270">
    <property type="term" value="F:zinc ion binding"/>
    <property type="evidence" value="ECO:0007669"/>
    <property type="project" value="UniProtKB-KW"/>
</dbReference>
<name>K0RFM4_THAOC</name>
<keyword evidence="1" id="KW-0863">Zinc-finger</keyword>
<organism evidence="4 5">
    <name type="scientific">Thalassiosira oceanica</name>
    <name type="common">Marine diatom</name>
    <dbReference type="NCBI Taxonomy" id="159749"/>
    <lineage>
        <taxon>Eukaryota</taxon>
        <taxon>Sar</taxon>
        <taxon>Stramenopiles</taxon>
        <taxon>Ochrophyta</taxon>
        <taxon>Bacillariophyta</taxon>
        <taxon>Coscinodiscophyceae</taxon>
        <taxon>Thalassiosirophycidae</taxon>
        <taxon>Thalassiosirales</taxon>
        <taxon>Thalassiosiraceae</taxon>
        <taxon>Thalassiosira</taxon>
    </lineage>
</organism>
<evidence type="ECO:0000313" key="5">
    <source>
        <dbReference type="Proteomes" id="UP000266841"/>
    </source>
</evidence>
<dbReference type="Gene3D" id="1.25.40.10">
    <property type="entry name" value="Tetratricopeptide repeat domain"/>
    <property type="match status" value="1"/>
</dbReference>
<dbReference type="SUPFAM" id="SSF57850">
    <property type="entry name" value="RING/U-box"/>
    <property type="match status" value="1"/>
</dbReference>
<dbReference type="PANTHER" id="PTHR43628:SF1">
    <property type="entry name" value="CHITIN SYNTHASE REGULATORY FACTOR 2-RELATED"/>
    <property type="match status" value="1"/>
</dbReference>
<dbReference type="OrthoDB" id="272077at2759"/>
<feature type="compositionally biased region" description="Basic and acidic residues" evidence="2">
    <location>
        <begin position="198"/>
        <end position="220"/>
    </location>
</feature>
<dbReference type="EMBL" id="AGNL01048552">
    <property type="protein sequence ID" value="EJK45387.1"/>
    <property type="molecule type" value="Genomic_DNA"/>
</dbReference>
<accession>K0RFM4</accession>
<dbReference type="Pfam" id="PF08238">
    <property type="entry name" value="Sel1"/>
    <property type="match status" value="3"/>
</dbReference>